<protein>
    <submittedName>
        <fullName evidence="2">Uncharacterized protein</fullName>
    </submittedName>
</protein>
<proteinExistence type="predicted"/>
<gene>
    <name evidence="2" type="ORF">SPI_04852</name>
</gene>
<feature type="region of interest" description="Disordered" evidence="1">
    <location>
        <begin position="1"/>
        <end position="21"/>
    </location>
</feature>
<comment type="caution">
    <text evidence="2">The sequence shown here is derived from an EMBL/GenBank/DDBJ whole genome shotgun (WGS) entry which is preliminary data.</text>
</comment>
<feature type="compositionally biased region" description="Basic and acidic residues" evidence="1">
    <location>
        <begin position="303"/>
        <end position="313"/>
    </location>
</feature>
<dbReference type="OrthoDB" id="4062651at2759"/>
<evidence type="ECO:0000313" key="3">
    <source>
        <dbReference type="Proteomes" id="UP000076874"/>
    </source>
</evidence>
<feature type="region of interest" description="Disordered" evidence="1">
    <location>
        <begin position="104"/>
        <end position="124"/>
    </location>
</feature>
<evidence type="ECO:0000313" key="2">
    <source>
        <dbReference type="EMBL" id="OAA61993.1"/>
    </source>
</evidence>
<dbReference type="Proteomes" id="UP000076874">
    <property type="component" value="Unassembled WGS sequence"/>
</dbReference>
<name>A0A167UX04_9HYPO</name>
<accession>A0A167UX04</accession>
<feature type="region of interest" description="Disordered" evidence="1">
    <location>
        <begin position="277"/>
        <end position="313"/>
    </location>
</feature>
<evidence type="ECO:0000256" key="1">
    <source>
        <dbReference type="SAM" id="MobiDB-lite"/>
    </source>
</evidence>
<organism evidence="2 3">
    <name type="scientific">Niveomyces insectorum RCEF 264</name>
    <dbReference type="NCBI Taxonomy" id="1081102"/>
    <lineage>
        <taxon>Eukaryota</taxon>
        <taxon>Fungi</taxon>
        <taxon>Dikarya</taxon>
        <taxon>Ascomycota</taxon>
        <taxon>Pezizomycotina</taxon>
        <taxon>Sordariomycetes</taxon>
        <taxon>Hypocreomycetidae</taxon>
        <taxon>Hypocreales</taxon>
        <taxon>Cordycipitaceae</taxon>
        <taxon>Niveomyces</taxon>
    </lineage>
</organism>
<sequence>MDREMDSPSGSNHNEEDDYDGDSIAIIQFSGGDEFSADLVMIFNDEQISVTVFAPCQSSGTSSIEKHLVDLINQASFGEADEYNSLSNAILDILQPAGEDEFRRVAPKAPAPPPSSSSLRMTGEASDANTNLHSLLYPKTHYFAFRREAPDAQPKIVPMSASEVHDRIGELPYDSDHLDEEGAADGSDNEIRSLLSRHRHLPRYTTKDIDVLEEILHGGAVTRVRVVSRNGDDADNHISSNDLLCKATSSSSIMMWPTLRRELECLLTLHEHDYQASSSLRMGPAAPRVSRRSTRPRPCLGRRQNEQSHRRWG</sequence>
<dbReference type="AlphaFoldDB" id="A0A167UX04"/>
<dbReference type="STRING" id="1081102.A0A167UX04"/>
<keyword evidence="3" id="KW-1185">Reference proteome</keyword>
<reference evidence="2 3" key="1">
    <citation type="journal article" date="2016" name="Genome Biol. Evol.">
        <title>Divergent and convergent evolution of fungal pathogenicity.</title>
        <authorList>
            <person name="Shang Y."/>
            <person name="Xiao G."/>
            <person name="Zheng P."/>
            <person name="Cen K."/>
            <person name="Zhan S."/>
            <person name="Wang C."/>
        </authorList>
    </citation>
    <scope>NUCLEOTIDE SEQUENCE [LARGE SCALE GENOMIC DNA]</scope>
    <source>
        <strain evidence="2 3">RCEF 264</strain>
    </source>
</reference>
<dbReference type="EMBL" id="AZHD01000007">
    <property type="protein sequence ID" value="OAA61993.1"/>
    <property type="molecule type" value="Genomic_DNA"/>
</dbReference>